<feature type="binding site" evidence="9">
    <location>
        <begin position="240"/>
        <end position="242"/>
    </location>
    <ligand>
        <name>FMN</name>
        <dbReference type="ChEBI" id="CHEBI:58210"/>
    </ligand>
</feature>
<keyword evidence="6 9" id="KW-0521">NADP</keyword>
<feature type="site" description="Interacts with tRNA" evidence="9">
    <location>
        <position position="136"/>
    </location>
</feature>
<dbReference type="EMBL" id="QKRA01000017">
    <property type="protein sequence ID" value="RDL42647.1"/>
    <property type="molecule type" value="Genomic_DNA"/>
</dbReference>
<keyword evidence="5 9" id="KW-0819">tRNA processing</keyword>
<dbReference type="Gene3D" id="3.20.20.70">
    <property type="entry name" value="Aldolase class I"/>
    <property type="match status" value="1"/>
</dbReference>
<reference evidence="14 15" key="1">
    <citation type="submission" date="2018-06" db="EMBL/GenBank/DDBJ databases">
        <title>Marinomonas sp. YLB-05 draft genome sequence.</title>
        <authorList>
            <person name="Yu L."/>
            <person name="Tang X."/>
        </authorList>
    </citation>
    <scope>NUCLEOTIDE SEQUENCE [LARGE SCALE GENOMIC DNA]</scope>
    <source>
        <strain evidence="14 15">YLB-05</strain>
    </source>
</reference>
<dbReference type="EC" id="1.3.1.-" evidence="9"/>
<dbReference type="Pfam" id="PF01207">
    <property type="entry name" value="Dus"/>
    <property type="match status" value="1"/>
</dbReference>
<dbReference type="PANTHER" id="PTHR45846:SF1">
    <property type="entry name" value="TRNA-DIHYDROURIDINE(47) SYNTHASE [NAD(P)(+)]-LIKE"/>
    <property type="match status" value="1"/>
</dbReference>
<dbReference type="HAMAP" id="MF_02043">
    <property type="entry name" value="DusC_subfam"/>
    <property type="match status" value="1"/>
</dbReference>
<keyword evidence="4 9" id="KW-0288">FMN</keyword>
<dbReference type="Proteomes" id="UP000254326">
    <property type="component" value="Unassembled WGS sequence"/>
</dbReference>
<keyword evidence="12" id="KW-0547">Nucleotide-binding</keyword>
<keyword evidence="8 9" id="KW-0560">Oxidoreductase</keyword>
<feature type="site" description="Interacts with tRNA; defines subfamily-specific binding signature" evidence="9">
    <location>
        <position position="311"/>
    </location>
</feature>
<evidence type="ECO:0000256" key="11">
    <source>
        <dbReference type="PIRSR" id="PIRSR006621-1"/>
    </source>
</evidence>
<proteinExistence type="inferred from homology"/>
<feature type="site" description="Interacts with tRNA; defines subfamily-specific binding signature" evidence="9">
    <location>
        <position position="334"/>
    </location>
</feature>
<sequence>MHNRSVKCDYLYHNTITVSYFFCRTVNDVNLDQTSVNTFSDIVLAVAPMEGVMDHTMRSLLSQIGGMNYLVSEFVRVSQQAVSSAALKKLVPELNHNAKTTEGCPVHIQLLGSNPEIMGETAYNAVCAGASHIDINFGCPAKRVNGHGGGSFLLQSPNTLFEIVDNIRTAIPSNIPLSAKIRLGFMDESLFFQNLEAIEKGGANALTIHGRTKKDGYGPPARWEKIKQAKSNSNMTIIANGDIRSQESLTACVAATHCKDFMIGRGSLSNPFIFRELKEGNAGSETELLDLIENYIDTLLLNYDEFATLGRIKQWCAHLRQSWPCIANQLKTIRQTQSTSELKTLFAEMKIYNEAH</sequence>
<dbReference type="InterPro" id="IPR001269">
    <property type="entry name" value="DUS_fam"/>
</dbReference>
<protein>
    <recommendedName>
        <fullName evidence="9">tRNA-dihydrouridine(16) synthase</fullName>
        <ecNumber evidence="9">1.3.1.-</ecNumber>
    </recommendedName>
    <alternativeName>
        <fullName evidence="9">U16-specific dihydrouridine synthase</fullName>
        <shortName evidence="9">U16-specific Dus</shortName>
    </alternativeName>
    <alternativeName>
        <fullName evidence="9">tRNA-dihydrouridine synthase C</fullName>
    </alternativeName>
</protein>
<comment type="function">
    <text evidence="9">Catalyzes the synthesis of 5,6-dihydrouridine (D), a modified base found in the D-loop of most tRNAs, via the reduction of the C5-C6 double bond in target uridines. Specifically modifies U16 in tRNAs.</text>
</comment>
<dbReference type="PROSITE" id="PS01136">
    <property type="entry name" value="UPF0034"/>
    <property type="match status" value="1"/>
</dbReference>
<organism evidence="14 15">
    <name type="scientific">Marinomonas piezotolerans</name>
    <dbReference type="NCBI Taxonomy" id="2213058"/>
    <lineage>
        <taxon>Bacteria</taxon>
        <taxon>Pseudomonadati</taxon>
        <taxon>Pseudomonadota</taxon>
        <taxon>Gammaproteobacteria</taxon>
        <taxon>Oceanospirillales</taxon>
        <taxon>Oceanospirillaceae</taxon>
        <taxon>Marinomonas</taxon>
    </lineage>
</organism>
<evidence type="ECO:0000256" key="12">
    <source>
        <dbReference type="PIRSR" id="PIRSR006621-2"/>
    </source>
</evidence>
<dbReference type="GO" id="GO:0050660">
    <property type="term" value="F:flavin adenine dinucleotide binding"/>
    <property type="evidence" value="ECO:0007669"/>
    <property type="project" value="InterPro"/>
</dbReference>
<feature type="domain" description="DUS-like FMN-binding" evidence="13">
    <location>
        <begin position="46"/>
        <end position="336"/>
    </location>
</feature>
<feature type="binding site" evidence="9 12">
    <location>
        <begin position="264"/>
        <end position="265"/>
    </location>
    <ligand>
        <name>FMN</name>
        <dbReference type="ChEBI" id="CHEBI:58210"/>
    </ligand>
</feature>
<dbReference type="OrthoDB" id="9764501at2"/>
<evidence type="ECO:0000256" key="1">
    <source>
        <dbReference type="ARBA" id="ARBA00001917"/>
    </source>
</evidence>
<dbReference type="InterPro" id="IPR035587">
    <property type="entry name" value="DUS-like_FMN-bd"/>
</dbReference>
<feature type="binding site" evidence="9 12">
    <location>
        <position position="180"/>
    </location>
    <ligand>
        <name>FMN</name>
        <dbReference type="ChEBI" id="CHEBI:58210"/>
    </ligand>
</feature>
<dbReference type="PANTHER" id="PTHR45846">
    <property type="entry name" value="TRNA-DIHYDROURIDINE(47) SYNTHASE [NAD(P)(+)]-LIKE"/>
    <property type="match status" value="1"/>
</dbReference>
<dbReference type="GO" id="GO:0010181">
    <property type="term" value="F:FMN binding"/>
    <property type="evidence" value="ECO:0007669"/>
    <property type="project" value="UniProtKB-UniRule"/>
</dbReference>
<dbReference type="Gene3D" id="1.20.225.30">
    <property type="entry name" value="Dihydrouridine synthase, C-terminal recognition domain"/>
    <property type="match status" value="1"/>
</dbReference>
<evidence type="ECO:0000313" key="15">
    <source>
        <dbReference type="Proteomes" id="UP000254326"/>
    </source>
</evidence>
<comment type="similarity">
    <text evidence="10">Belongs to the dus family.</text>
</comment>
<dbReference type="GO" id="GO:0102262">
    <property type="term" value="F:tRNA-dihydrouridine16 synthase activity"/>
    <property type="evidence" value="ECO:0007669"/>
    <property type="project" value="RHEA"/>
</dbReference>
<feature type="site" description="Interacts with tRNA; defines subfamily-specific binding signature" evidence="9">
    <location>
        <position position="76"/>
    </location>
</feature>
<feature type="binding site" evidence="12">
    <location>
        <position position="209"/>
    </location>
    <ligand>
        <name>FMN</name>
        <dbReference type="ChEBI" id="CHEBI:58210"/>
    </ligand>
</feature>
<keyword evidence="2 9" id="KW-0820">tRNA-binding</keyword>
<dbReference type="InterPro" id="IPR018517">
    <property type="entry name" value="tRNA_hU_synthase_CS"/>
</dbReference>
<gene>
    <name evidence="9" type="primary">dusC</name>
    <name evidence="14" type="ORF">DN730_18590</name>
</gene>
<dbReference type="SUPFAM" id="SSF51395">
    <property type="entry name" value="FMN-linked oxidoreductases"/>
    <property type="match status" value="1"/>
</dbReference>
<evidence type="ECO:0000256" key="8">
    <source>
        <dbReference type="ARBA" id="ARBA00023002"/>
    </source>
</evidence>
<comment type="catalytic activity">
    <reaction evidence="9">
        <text>5,6-dihydrouridine(16) in tRNA + NAD(+) = uridine(16) in tRNA + NADH + H(+)</text>
        <dbReference type="Rhea" id="RHEA:53380"/>
        <dbReference type="Rhea" id="RHEA-COMP:13543"/>
        <dbReference type="Rhea" id="RHEA-COMP:13544"/>
        <dbReference type="ChEBI" id="CHEBI:15378"/>
        <dbReference type="ChEBI" id="CHEBI:57540"/>
        <dbReference type="ChEBI" id="CHEBI:57945"/>
        <dbReference type="ChEBI" id="CHEBI:65315"/>
        <dbReference type="ChEBI" id="CHEBI:74443"/>
    </reaction>
</comment>
<comment type="caution">
    <text evidence="9">Lacks conserved residue(s) required for the propagation of feature annotation.</text>
</comment>
<evidence type="ECO:0000313" key="14">
    <source>
        <dbReference type="EMBL" id="RDL42647.1"/>
    </source>
</evidence>
<dbReference type="InterPro" id="IPR032886">
    <property type="entry name" value="DusC"/>
</dbReference>
<keyword evidence="7 9" id="KW-0694">RNA-binding</keyword>
<dbReference type="InterPro" id="IPR013785">
    <property type="entry name" value="Aldolase_TIM"/>
</dbReference>
<dbReference type="GO" id="GO:0000049">
    <property type="term" value="F:tRNA binding"/>
    <property type="evidence" value="ECO:0007669"/>
    <property type="project" value="UniProtKB-UniRule"/>
</dbReference>
<dbReference type="AlphaFoldDB" id="A0A370U4G3"/>
<evidence type="ECO:0000256" key="6">
    <source>
        <dbReference type="ARBA" id="ARBA00022857"/>
    </source>
</evidence>
<feature type="site" description="Interacts with tRNA; defines subfamily-specific binding signature" evidence="9">
    <location>
        <position position="313"/>
    </location>
</feature>
<evidence type="ECO:0000256" key="10">
    <source>
        <dbReference type="PIRNR" id="PIRNR006621"/>
    </source>
</evidence>
<name>A0A370U4G3_9GAMM</name>
<evidence type="ECO:0000256" key="9">
    <source>
        <dbReference type="HAMAP-Rule" id="MF_02043"/>
    </source>
</evidence>
<evidence type="ECO:0000256" key="2">
    <source>
        <dbReference type="ARBA" id="ARBA00022555"/>
    </source>
</evidence>
<keyword evidence="3 9" id="KW-0285">Flavoprotein</keyword>
<comment type="caution">
    <text evidence="14">The sequence shown here is derived from an EMBL/GenBank/DDBJ whole genome shotgun (WGS) entry which is preliminary data.</text>
</comment>
<feature type="active site" description="Proton donor" evidence="9 11">
    <location>
        <position position="139"/>
    </location>
</feature>
<evidence type="ECO:0000256" key="3">
    <source>
        <dbReference type="ARBA" id="ARBA00022630"/>
    </source>
</evidence>
<comment type="catalytic activity">
    <reaction evidence="9">
        <text>5,6-dihydrouridine(16) in tRNA + NADP(+) = uridine(16) in tRNA + NADPH + H(+)</text>
        <dbReference type="Rhea" id="RHEA:53376"/>
        <dbReference type="Rhea" id="RHEA-COMP:13543"/>
        <dbReference type="Rhea" id="RHEA-COMP:13544"/>
        <dbReference type="ChEBI" id="CHEBI:15378"/>
        <dbReference type="ChEBI" id="CHEBI:57783"/>
        <dbReference type="ChEBI" id="CHEBI:58349"/>
        <dbReference type="ChEBI" id="CHEBI:65315"/>
        <dbReference type="ChEBI" id="CHEBI:74443"/>
    </reaction>
</comment>
<keyword evidence="15" id="KW-1185">Reference proteome</keyword>
<evidence type="ECO:0000256" key="7">
    <source>
        <dbReference type="ARBA" id="ARBA00022884"/>
    </source>
</evidence>
<accession>A0A370U4G3</accession>
<evidence type="ECO:0000259" key="13">
    <source>
        <dbReference type="Pfam" id="PF01207"/>
    </source>
</evidence>
<evidence type="ECO:0000256" key="5">
    <source>
        <dbReference type="ARBA" id="ARBA00022694"/>
    </source>
</evidence>
<evidence type="ECO:0000256" key="4">
    <source>
        <dbReference type="ARBA" id="ARBA00022643"/>
    </source>
</evidence>
<dbReference type="PIRSF" id="PIRSF006621">
    <property type="entry name" value="Dus"/>
    <property type="match status" value="1"/>
</dbReference>
<feature type="binding site" evidence="9 12">
    <location>
        <position position="109"/>
    </location>
    <ligand>
        <name>FMN</name>
        <dbReference type="ChEBI" id="CHEBI:58210"/>
    </ligand>
</feature>
<dbReference type="InterPro" id="IPR042270">
    <property type="entry name" value="DusC_C"/>
</dbReference>
<dbReference type="CDD" id="cd02801">
    <property type="entry name" value="DUS_like_FMN"/>
    <property type="match status" value="1"/>
</dbReference>
<feature type="site" description="Interacts with tRNA" evidence="9">
    <location>
        <position position="217"/>
    </location>
</feature>
<comment type="cofactor">
    <cofactor evidence="1 9 10 12">
        <name>FMN</name>
        <dbReference type="ChEBI" id="CHEBI:58210"/>
    </cofactor>
</comment>
<comment type="similarity">
    <text evidence="9">Belongs to the Dus family. DusC subfamily.</text>
</comment>